<comment type="subcellular location">
    <subcellularLocation>
        <location evidence="1">Secreted</location>
    </subcellularLocation>
</comment>
<sequence>MANIKGTDANDVIMISKTTNNSLSGGDGNYILYSGEGDNSLDGGLGNDQLYASNTTGNNSLKGGSGSDYFNINNSSGRNLLDGGSENDSFSGSNTTGNNTLNGGEGNDYLYIYHSSGNNLLNGGSENDRLYASNTSGDNTLKGGTGDDVFDISSSSGNNLLDGGLGNDQFYAYSASGNNTLKGGSDNDSFHLSAPSITPSVLVTQTVDGGTGDDYLSIDYGSFTTEGITSTFDTTTNQGSITAGTYQVSYKNIQQLDIFGTANTDTILGSNGNDFLFGNDGNDFLAGGKGNDCLCGGEGTDTFAFNNYNEGVDSLYDFDPIAEVIQVSSDGFGGSLAKGALSTSEFTIGSAATTDAQRFIYDNGTGALFFDQDGSGGTFTQVQFAQLSNGLSLSATNFVVV</sequence>
<evidence type="ECO:0000313" key="5">
    <source>
        <dbReference type="Proteomes" id="UP000001191"/>
    </source>
</evidence>
<dbReference type="STRING" id="63737.Npun_R3701"/>
<dbReference type="AlphaFoldDB" id="B2J324"/>
<name>B2J324_NOSP7</name>
<dbReference type="SUPFAM" id="SSF51120">
    <property type="entry name" value="beta-Roll"/>
    <property type="match status" value="3"/>
</dbReference>
<reference evidence="5" key="1">
    <citation type="submission" date="2008-04" db="EMBL/GenBank/DDBJ databases">
        <title>Complete sequence of chromosome of Nostoc punctiforme ATCC 29133.</title>
        <authorList>
            <consortium name="US DOE Joint Genome Institute"/>
            <person name="Copeland A."/>
            <person name="Lucas S."/>
            <person name="Lapidus A."/>
            <person name="Glavina del Rio T."/>
            <person name="Dalin E."/>
            <person name="Tice H."/>
            <person name="Pitluck S."/>
            <person name="Chain P."/>
            <person name="Malfatti S."/>
            <person name="Shin M."/>
            <person name="Vergez L."/>
            <person name="Schmutz J."/>
            <person name="Larimer F."/>
            <person name="Land M."/>
            <person name="Hauser L."/>
            <person name="Kyrpides N."/>
            <person name="Kim E."/>
            <person name="Meeks J.C."/>
            <person name="Elhai J."/>
            <person name="Campbell E.L."/>
            <person name="Thiel T."/>
            <person name="Longmire J."/>
            <person name="Potts M."/>
            <person name="Atlas R."/>
        </authorList>
    </citation>
    <scope>NUCLEOTIDE SEQUENCE [LARGE SCALE GENOMIC DNA]</scope>
    <source>
        <strain evidence="5">ATCC 29133 / PCC 73102</strain>
    </source>
</reference>
<dbReference type="Proteomes" id="UP000001191">
    <property type="component" value="Chromosome"/>
</dbReference>
<evidence type="ECO:0000256" key="1">
    <source>
        <dbReference type="ARBA" id="ARBA00004613"/>
    </source>
</evidence>
<keyword evidence="5" id="KW-1185">Reference proteome</keyword>
<dbReference type="RefSeq" id="WP_012410062.1">
    <property type="nucleotide sequence ID" value="NC_010628.1"/>
</dbReference>
<dbReference type="OrthoDB" id="473504at2"/>
<dbReference type="GO" id="GO:0005576">
    <property type="term" value="C:extracellular region"/>
    <property type="evidence" value="ECO:0007669"/>
    <property type="project" value="UniProtKB-SubCell"/>
</dbReference>
<reference evidence="4 5" key="2">
    <citation type="journal article" date="2013" name="Plant Physiol.">
        <title>A Nostoc punctiforme Sugar Transporter Necessary to Establish a Cyanobacterium-Plant Symbiosis.</title>
        <authorList>
            <person name="Ekman M."/>
            <person name="Picossi S."/>
            <person name="Campbell E.L."/>
            <person name="Meeks J.C."/>
            <person name="Flores E."/>
        </authorList>
    </citation>
    <scope>NUCLEOTIDE SEQUENCE [LARGE SCALE GENOMIC DNA]</scope>
    <source>
        <strain evidence="5">ATCC 29133 / PCC 73102</strain>
    </source>
</reference>
<proteinExistence type="predicted"/>
<dbReference type="PANTHER" id="PTHR38340">
    <property type="entry name" value="S-LAYER PROTEIN"/>
    <property type="match status" value="1"/>
</dbReference>
<protein>
    <submittedName>
        <fullName evidence="4">Hemolysin-type calcium-binding region</fullName>
    </submittedName>
</protein>
<dbReference type="PhylomeDB" id="B2J324"/>
<dbReference type="GO" id="GO:0005509">
    <property type="term" value="F:calcium ion binding"/>
    <property type="evidence" value="ECO:0007669"/>
    <property type="project" value="InterPro"/>
</dbReference>
<dbReference type="PROSITE" id="PS00330">
    <property type="entry name" value="HEMOLYSIN_CALCIUM"/>
    <property type="match status" value="2"/>
</dbReference>
<keyword evidence="2" id="KW-0964">Secreted</keyword>
<organism evidence="4 5">
    <name type="scientific">Nostoc punctiforme (strain ATCC 29133 / PCC 73102)</name>
    <dbReference type="NCBI Taxonomy" id="63737"/>
    <lineage>
        <taxon>Bacteria</taxon>
        <taxon>Bacillati</taxon>
        <taxon>Cyanobacteriota</taxon>
        <taxon>Cyanophyceae</taxon>
        <taxon>Nostocales</taxon>
        <taxon>Nostocaceae</taxon>
        <taxon>Nostoc</taxon>
    </lineage>
</organism>
<dbReference type="EMBL" id="CP001037">
    <property type="protein sequence ID" value="ACC82091.1"/>
    <property type="molecule type" value="Genomic_DNA"/>
</dbReference>
<dbReference type="Pfam" id="PF00353">
    <property type="entry name" value="HemolysinCabind"/>
    <property type="match status" value="7"/>
</dbReference>
<dbReference type="PRINTS" id="PR00313">
    <property type="entry name" value="CABNDNGRPT"/>
</dbReference>
<feature type="region of interest" description="Disordered" evidence="3">
    <location>
        <begin position="80"/>
        <end position="101"/>
    </location>
</feature>
<dbReference type="KEGG" id="npu:Npun_R3701"/>
<evidence type="ECO:0000256" key="2">
    <source>
        <dbReference type="ARBA" id="ARBA00022525"/>
    </source>
</evidence>
<accession>B2J324</accession>
<feature type="compositionally biased region" description="Low complexity" evidence="3">
    <location>
        <begin position="89"/>
        <end position="101"/>
    </location>
</feature>
<dbReference type="InterPro" id="IPR001343">
    <property type="entry name" value="Hemolysn_Ca-bd"/>
</dbReference>
<evidence type="ECO:0000256" key="3">
    <source>
        <dbReference type="SAM" id="MobiDB-lite"/>
    </source>
</evidence>
<dbReference type="eggNOG" id="COG2931">
    <property type="taxonomic scope" value="Bacteria"/>
</dbReference>
<evidence type="ECO:0000313" key="4">
    <source>
        <dbReference type="EMBL" id="ACC82091.1"/>
    </source>
</evidence>
<dbReference type="InterPro" id="IPR050557">
    <property type="entry name" value="RTX_toxin/Mannuronan_C5-epim"/>
</dbReference>
<dbReference type="InterPro" id="IPR018511">
    <property type="entry name" value="Hemolysin-typ_Ca-bd_CS"/>
</dbReference>
<dbReference type="InterPro" id="IPR011049">
    <property type="entry name" value="Serralysin-like_metalloprot_C"/>
</dbReference>
<gene>
    <name evidence="4" type="ordered locus">Npun_R3701</name>
</gene>
<dbReference type="EnsemblBacteria" id="ACC82091">
    <property type="protein sequence ID" value="ACC82091"/>
    <property type="gene ID" value="Npun_R3701"/>
</dbReference>
<dbReference type="HOGENOM" id="CLU_686659_0_0_3"/>
<dbReference type="Gene3D" id="2.150.10.10">
    <property type="entry name" value="Serralysin-like metalloprotease, C-terminal"/>
    <property type="match status" value="3"/>
</dbReference>
<dbReference type="PANTHER" id="PTHR38340:SF1">
    <property type="entry name" value="S-LAYER PROTEIN"/>
    <property type="match status" value="1"/>
</dbReference>